<evidence type="ECO:0000256" key="1">
    <source>
        <dbReference type="SAM" id="Phobius"/>
    </source>
</evidence>
<dbReference type="AlphaFoldDB" id="A0A9P6JPH3"/>
<feature type="transmembrane region" description="Helical" evidence="1">
    <location>
        <begin position="116"/>
        <end position="134"/>
    </location>
</feature>
<dbReference type="EMBL" id="MU157852">
    <property type="protein sequence ID" value="KAF9528512.1"/>
    <property type="molecule type" value="Genomic_DNA"/>
</dbReference>
<feature type="transmembrane region" description="Helical" evidence="1">
    <location>
        <begin position="47"/>
        <end position="72"/>
    </location>
</feature>
<accession>A0A9P6JPH3</accession>
<protein>
    <submittedName>
        <fullName evidence="2">Uncharacterized protein</fullName>
    </submittedName>
</protein>
<feature type="transmembrane region" description="Helical" evidence="1">
    <location>
        <begin position="154"/>
        <end position="176"/>
    </location>
</feature>
<evidence type="ECO:0000313" key="2">
    <source>
        <dbReference type="EMBL" id="KAF9528512.1"/>
    </source>
</evidence>
<feature type="transmembrane region" description="Helical" evidence="1">
    <location>
        <begin position="84"/>
        <end position="104"/>
    </location>
</feature>
<keyword evidence="1" id="KW-0812">Transmembrane</keyword>
<keyword evidence="1" id="KW-0472">Membrane</keyword>
<comment type="caution">
    <text evidence="2">The sequence shown here is derived from an EMBL/GenBank/DDBJ whole genome shotgun (WGS) entry which is preliminary data.</text>
</comment>
<reference evidence="2" key="1">
    <citation type="submission" date="2020-11" db="EMBL/GenBank/DDBJ databases">
        <authorList>
            <consortium name="DOE Joint Genome Institute"/>
            <person name="Ahrendt S."/>
            <person name="Riley R."/>
            <person name="Andreopoulos W."/>
            <person name="Labutti K."/>
            <person name="Pangilinan J."/>
            <person name="Ruiz-Duenas F.J."/>
            <person name="Barrasa J.M."/>
            <person name="Sanchez-Garcia M."/>
            <person name="Camarero S."/>
            <person name="Miyauchi S."/>
            <person name="Serrano A."/>
            <person name="Linde D."/>
            <person name="Babiker R."/>
            <person name="Drula E."/>
            <person name="Ayuso-Fernandez I."/>
            <person name="Pacheco R."/>
            <person name="Padilla G."/>
            <person name="Ferreira P."/>
            <person name="Barriuso J."/>
            <person name="Kellner H."/>
            <person name="Castanera R."/>
            <person name="Alfaro M."/>
            <person name="Ramirez L."/>
            <person name="Pisabarro A.G."/>
            <person name="Kuo A."/>
            <person name="Tritt A."/>
            <person name="Lipzen A."/>
            <person name="He G."/>
            <person name="Yan M."/>
            <person name="Ng V."/>
            <person name="Cullen D."/>
            <person name="Martin F."/>
            <person name="Rosso M.-N."/>
            <person name="Henrissat B."/>
            <person name="Hibbett D."/>
            <person name="Martinez A.T."/>
            <person name="Grigoriev I.V."/>
        </authorList>
    </citation>
    <scope>NUCLEOTIDE SEQUENCE</scope>
    <source>
        <strain evidence="2">CBS 506.95</strain>
    </source>
</reference>
<dbReference type="Proteomes" id="UP000807306">
    <property type="component" value="Unassembled WGS sequence"/>
</dbReference>
<feature type="transmembrane region" description="Helical" evidence="1">
    <location>
        <begin position="6"/>
        <end position="26"/>
    </location>
</feature>
<name>A0A9P6JPH3_9AGAR</name>
<keyword evidence="1" id="KW-1133">Transmembrane helix</keyword>
<evidence type="ECO:0000313" key="3">
    <source>
        <dbReference type="Proteomes" id="UP000807306"/>
    </source>
</evidence>
<dbReference type="OrthoDB" id="3346251at2759"/>
<gene>
    <name evidence="2" type="ORF">CPB83DRAFT_766639</name>
</gene>
<proteinExistence type="predicted"/>
<sequence>MGGQHAQQMAAYIRIAAISVATYDFLITQPTAWRFYREHWQTRRLNISIVLFVAIRYTSICVLTLSTVGFFYEKFTPTSCFHFHLIPPIFKVIQAMVSQAILGIRVFNLSRRSKRVGYFLLATYCIACSLQWVTTIYGRKRYCKAADDSHRLGAYIFYVIAIGYDVLTTALSMWFLQRYKNHFKNTV</sequence>
<keyword evidence="3" id="KW-1185">Reference proteome</keyword>
<organism evidence="2 3">
    <name type="scientific">Crepidotus variabilis</name>
    <dbReference type="NCBI Taxonomy" id="179855"/>
    <lineage>
        <taxon>Eukaryota</taxon>
        <taxon>Fungi</taxon>
        <taxon>Dikarya</taxon>
        <taxon>Basidiomycota</taxon>
        <taxon>Agaricomycotina</taxon>
        <taxon>Agaricomycetes</taxon>
        <taxon>Agaricomycetidae</taxon>
        <taxon>Agaricales</taxon>
        <taxon>Agaricineae</taxon>
        <taxon>Crepidotaceae</taxon>
        <taxon>Crepidotus</taxon>
    </lineage>
</organism>